<feature type="transmembrane region" description="Helical" evidence="1">
    <location>
        <begin position="70"/>
        <end position="94"/>
    </location>
</feature>
<feature type="transmembrane region" description="Helical" evidence="1">
    <location>
        <begin position="238"/>
        <end position="259"/>
    </location>
</feature>
<feature type="transmembrane region" description="Helical" evidence="1">
    <location>
        <begin position="298"/>
        <end position="319"/>
    </location>
</feature>
<reference evidence="2 3" key="1">
    <citation type="submission" date="2023-01" db="EMBL/GenBank/DDBJ databases">
        <title>Characterization of estradiol degrading bacteria Microbacterium sp. MZT7 and reveal degrading genes through genome analysis.</title>
        <authorList>
            <person name="Hao P."/>
            <person name="Gao Y."/>
        </authorList>
    </citation>
    <scope>NUCLEOTIDE SEQUENCE [LARGE SCALE GENOMIC DNA]</scope>
    <source>
        <strain evidence="2 3">MZT7</strain>
    </source>
</reference>
<dbReference type="EMBL" id="CP082781">
    <property type="protein sequence ID" value="UGS26150.1"/>
    <property type="molecule type" value="Genomic_DNA"/>
</dbReference>
<proteinExistence type="predicted"/>
<dbReference type="Proteomes" id="UP001199642">
    <property type="component" value="Chromosome"/>
</dbReference>
<protein>
    <submittedName>
        <fullName evidence="2">Polyketide antibiotic transporter</fullName>
    </submittedName>
</protein>
<gene>
    <name evidence="2" type="ORF">K8F61_16125</name>
</gene>
<feature type="transmembrane region" description="Helical" evidence="1">
    <location>
        <begin position="115"/>
        <end position="143"/>
    </location>
</feature>
<keyword evidence="1" id="KW-1133">Transmembrane helix</keyword>
<keyword evidence="1" id="KW-0472">Membrane</keyword>
<feature type="transmembrane region" description="Helical" evidence="1">
    <location>
        <begin position="432"/>
        <end position="457"/>
    </location>
</feature>
<feature type="transmembrane region" description="Helical" evidence="1">
    <location>
        <begin position="346"/>
        <end position="367"/>
    </location>
</feature>
<organism evidence="2 3">
    <name type="scientific">Microbacterium resistens</name>
    <dbReference type="NCBI Taxonomy" id="156977"/>
    <lineage>
        <taxon>Bacteria</taxon>
        <taxon>Bacillati</taxon>
        <taxon>Actinomycetota</taxon>
        <taxon>Actinomycetes</taxon>
        <taxon>Micrococcales</taxon>
        <taxon>Microbacteriaceae</taxon>
        <taxon>Microbacterium</taxon>
    </lineage>
</organism>
<name>A0ABY3RT61_9MICO</name>
<evidence type="ECO:0000256" key="1">
    <source>
        <dbReference type="SAM" id="Phobius"/>
    </source>
</evidence>
<feature type="transmembrane region" description="Helical" evidence="1">
    <location>
        <begin position="392"/>
        <end position="412"/>
    </location>
</feature>
<feature type="transmembrane region" description="Helical" evidence="1">
    <location>
        <begin position="185"/>
        <end position="204"/>
    </location>
</feature>
<feature type="transmembrane region" description="Helical" evidence="1">
    <location>
        <begin position="464"/>
        <end position="484"/>
    </location>
</feature>
<keyword evidence="3" id="KW-1185">Reference proteome</keyword>
<evidence type="ECO:0000313" key="3">
    <source>
        <dbReference type="Proteomes" id="UP001199642"/>
    </source>
</evidence>
<dbReference type="RefSeq" id="WP_231819850.1">
    <property type="nucleotide sequence ID" value="NZ_CP082781.1"/>
</dbReference>
<feature type="transmembrane region" description="Helical" evidence="1">
    <location>
        <begin position="149"/>
        <end position="173"/>
    </location>
</feature>
<feature type="transmembrane region" description="Helical" evidence="1">
    <location>
        <begin position="509"/>
        <end position="528"/>
    </location>
</feature>
<sequence>MIALLRQRLRRDRLQLLLWILGTVALALAAVGGASSSYGTEKERTEVLATVMANPVILLFRGLPSGAERAAFTLFLILPFLAMLAGFLSTFLAVRHTRAEEELGRAELVAATAAARLTPLLATIVHGVLADVVLGLLVAASFLSAGFPVAGSAVAGLAVASVGLCFLGVGLAAGQIMRTSRGANALAVWLLVGTYVIAGLGNALGTPNDDLTRMESSPLAWFSPFGWAMNTRPYADDAVWPALLGIGAGAVLTLAAIGVQSVRDIGAGIVPERRGRTDAPAALASRAGLVWRLTRGSVLGWAAGALVTGLLATSLAAVVNEIGTKVEAVQRIFEALSDRGGLEEGLIVIFYIIVGVLAACAAVQTVCRARQEEAHGTAEAVLATAVDRVRWLAGYVGVAVLAVVLVAAAAVAGSALGVAGRGDEAGPLLRGAALAGAGQAAAACVFLALTALVFVLLPRGTVPVGWTLVLLAVMVGLFGPLFSLPDWLANASPFAQTPTVSGDEIDPKGVWWLIAAAAAGIAAALGLMRRRELHPAG</sequence>
<accession>A0ABY3RT61</accession>
<evidence type="ECO:0000313" key="2">
    <source>
        <dbReference type="EMBL" id="UGS26150.1"/>
    </source>
</evidence>
<keyword evidence="1" id="KW-0812">Transmembrane</keyword>